<keyword evidence="3" id="KW-1185">Reference proteome</keyword>
<dbReference type="PANTHER" id="PTHR32432:SF3">
    <property type="entry name" value="ETHANOLAMINE UTILIZATION PROTEIN EUTJ"/>
    <property type="match status" value="1"/>
</dbReference>
<dbReference type="Pfam" id="PF11104">
    <property type="entry name" value="PilM_2"/>
    <property type="match status" value="2"/>
</dbReference>
<reference evidence="2" key="1">
    <citation type="submission" date="2021-03" db="EMBL/GenBank/DDBJ databases">
        <title>Legionella lytica PCM 2298.</title>
        <authorList>
            <person name="Koper P."/>
        </authorList>
    </citation>
    <scope>NUCLEOTIDE SEQUENCE</scope>
    <source>
        <strain evidence="2">PCM 2298</strain>
    </source>
</reference>
<name>A0ABY4YCH5_9GAMM</name>
<dbReference type="InterPro" id="IPR005883">
    <property type="entry name" value="PilM"/>
</dbReference>
<dbReference type="InterPro" id="IPR050696">
    <property type="entry name" value="FtsA/MreB"/>
</dbReference>
<dbReference type="CDD" id="cd24049">
    <property type="entry name" value="ASKHA_NBD_PilM"/>
    <property type="match status" value="1"/>
</dbReference>
<dbReference type="PIRSF" id="PIRSF019169">
    <property type="entry name" value="PilM"/>
    <property type="match status" value="1"/>
</dbReference>
<protein>
    <submittedName>
        <fullName evidence="2">Type IV pilus assembly protein PilM</fullName>
    </submittedName>
</protein>
<dbReference type="PANTHER" id="PTHR32432">
    <property type="entry name" value="CELL DIVISION PROTEIN FTSA-RELATED"/>
    <property type="match status" value="1"/>
</dbReference>
<dbReference type="RefSeq" id="WP_252582447.1">
    <property type="nucleotide sequence ID" value="NZ_CP071527.1"/>
</dbReference>
<evidence type="ECO:0000313" key="3">
    <source>
        <dbReference type="Proteomes" id="UP001057474"/>
    </source>
</evidence>
<dbReference type="EMBL" id="CP071527">
    <property type="protein sequence ID" value="USQ15199.1"/>
    <property type="molecule type" value="Genomic_DNA"/>
</dbReference>
<dbReference type="Gene3D" id="3.30.420.40">
    <property type="match status" value="1"/>
</dbReference>
<proteinExistence type="predicted"/>
<dbReference type="SMART" id="SM00842">
    <property type="entry name" value="FtsA"/>
    <property type="match status" value="1"/>
</dbReference>
<dbReference type="Gene3D" id="3.30.1490.300">
    <property type="match status" value="1"/>
</dbReference>
<dbReference type="NCBIfam" id="TIGR01175">
    <property type="entry name" value="pilM"/>
    <property type="match status" value="1"/>
</dbReference>
<dbReference type="InterPro" id="IPR043129">
    <property type="entry name" value="ATPase_NBD"/>
</dbReference>
<dbReference type="InterPro" id="IPR003494">
    <property type="entry name" value="SHS2_FtsA"/>
</dbReference>
<accession>A0ABY4YCH5</accession>
<sequence length="336" mass="37135">MHRLLNGIRGLHDMVQPKRNSIIGLDITSTAITMLALSEDDGVLCVECYGRELLLPNALGTIDAVPNTIKKLVHQVQPNCKLVALALPDAVIISKTIQIEAYLNDAEIEEFIYLEADKYIPYPINEIYLDFAIIGPSRKNASLVDVLIVASRAEQVMNLVALVNTAGLQVHSVDVASYAVARATQQLSRDLPDDMLDKIIAVIQLNAQCIHLSVVQKMELVYSRETPLARTQVPTDLEALEEYLAVQIKHTLHFYDSVNHDSKVTHSVLAGGFARLPGLIRRVQEHIGITAIIANPFTHMIFREGVNRSALYHDAPELMVACGLALRNIAQYHGPN</sequence>
<evidence type="ECO:0000259" key="1">
    <source>
        <dbReference type="SMART" id="SM00842"/>
    </source>
</evidence>
<dbReference type="Proteomes" id="UP001057474">
    <property type="component" value="Chromosome"/>
</dbReference>
<dbReference type="SUPFAM" id="SSF53067">
    <property type="entry name" value="Actin-like ATPase domain"/>
    <property type="match status" value="2"/>
</dbReference>
<gene>
    <name evidence="2" type="primary">pilM</name>
    <name evidence="2" type="ORF">J2N86_11510</name>
</gene>
<organism evidence="2 3">
    <name type="scientific">Legionella lytica</name>
    <dbReference type="NCBI Taxonomy" id="96232"/>
    <lineage>
        <taxon>Bacteria</taxon>
        <taxon>Pseudomonadati</taxon>
        <taxon>Pseudomonadota</taxon>
        <taxon>Gammaproteobacteria</taxon>
        <taxon>Legionellales</taxon>
        <taxon>Legionellaceae</taxon>
        <taxon>Legionella</taxon>
    </lineage>
</organism>
<evidence type="ECO:0000313" key="2">
    <source>
        <dbReference type="EMBL" id="USQ15199.1"/>
    </source>
</evidence>
<feature type="domain" description="SHS2" evidence="1">
    <location>
        <begin position="22"/>
        <end position="184"/>
    </location>
</feature>